<dbReference type="AlphaFoldDB" id="A0AA39U9H6"/>
<evidence type="ECO:0000313" key="6">
    <source>
        <dbReference type="EMBL" id="KAK0474209.1"/>
    </source>
</evidence>
<dbReference type="Proteomes" id="UP001175227">
    <property type="component" value="Unassembled WGS sequence"/>
</dbReference>
<dbReference type="GO" id="GO:0020037">
    <property type="term" value="F:heme binding"/>
    <property type="evidence" value="ECO:0007669"/>
    <property type="project" value="InterPro"/>
</dbReference>
<dbReference type="GO" id="GO:0005506">
    <property type="term" value="F:iron ion binding"/>
    <property type="evidence" value="ECO:0007669"/>
    <property type="project" value="InterPro"/>
</dbReference>
<protein>
    <submittedName>
        <fullName evidence="6">Uncharacterized protein</fullName>
    </submittedName>
</protein>
<comment type="similarity">
    <text evidence="2">Belongs to the cytochrome P450 family.</text>
</comment>
<dbReference type="GO" id="GO:0004497">
    <property type="term" value="F:monooxygenase activity"/>
    <property type="evidence" value="ECO:0007669"/>
    <property type="project" value="InterPro"/>
</dbReference>
<proteinExistence type="inferred from homology"/>
<comment type="cofactor">
    <cofactor evidence="1">
        <name>heme</name>
        <dbReference type="ChEBI" id="CHEBI:30413"/>
    </cofactor>
</comment>
<keyword evidence="5" id="KW-0408">Iron</keyword>
<keyword evidence="7" id="KW-1185">Reference proteome</keyword>
<comment type="caution">
    <text evidence="6">The sequence shown here is derived from an EMBL/GenBank/DDBJ whole genome shotgun (WGS) entry which is preliminary data.</text>
</comment>
<keyword evidence="3" id="KW-0479">Metal-binding</keyword>
<keyword evidence="4" id="KW-0560">Oxidoreductase</keyword>
<evidence type="ECO:0000256" key="5">
    <source>
        <dbReference type="ARBA" id="ARBA00023004"/>
    </source>
</evidence>
<dbReference type="PANTHER" id="PTHR46206">
    <property type="entry name" value="CYTOCHROME P450"/>
    <property type="match status" value="1"/>
</dbReference>
<evidence type="ECO:0000313" key="7">
    <source>
        <dbReference type="Proteomes" id="UP001175227"/>
    </source>
</evidence>
<accession>A0AA39U9H6</accession>
<dbReference type="InterPro" id="IPR036396">
    <property type="entry name" value="Cyt_P450_sf"/>
</dbReference>
<evidence type="ECO:0000256" key="1">
    <source>
        <dbReference type="ARBA" id="ARBA00001971"/>
    </source>
</evidence>
<sequence>MADTQPYTRAVAKRIGIRAITQEHPCNRNRCGVRRIDWVVKIDGTFPNTHGTDFESAYVVRRCHNSSAGSAIRKALINKAKLKHIPMVGCRVVGPNNVLIDAFKFIFHRKVNHTIIQEGYSRYYGSTLEVPLINEWVLVVSGPEKVDDIPKSSQTSLEQLSSFAIIDVSMSYSQGVNRSQRRLYLLQVNHAMDHSLCVDPYHAEVVRGPLTCNIASCFVVVHDEVKAAFEGNIPVTKEWIEVSAYQTAQRIDPQTPKMREFLNEIIQEWLNQESVHGKDWPGKPEGYTKAAMGKMNKLDSFLKEAQRLYGTVGAFGMRRVTQSDFIFPDTMFIPASTEIAVAALATNIDEALMSHVLLNSDVKMDTLPSSTWIAGDQIPNQSSKVLFRKRVHTP</sequence>
<dbReference type="Gene3D" id="1.10.630.10">
    <property type="entry name" value="Cytochrome P450"/>
    <property type="match status" value="1"/>
</dbReference>
<dbReference type="GO" id="GO:0016705">
    <property type="term" value="F:oxidoreductase activity, acting on paired donors, with incorporation or reduction of molecular oxygen"/>
    <property type="evidence" value="ECO:0007669"/>
    <property type="project" value="InterPro"/>
</dbReference>
<evidence type="ECO:0000256" key="2">
    <source>
        <dbReference type="ARBA" id="ARBA00010617"/>
    </source>
</evidence>
<name>A0AA39U9H6_9AGAR</name>
<dbReference type="SUPFAM" id="SSF48264">
    <property type="entry name" value="Cytochrome P450"/>
    <property type="match status" value="2"/>
</dbReference>
<dbReference type="EMBL" id="JAUEPR010000028">
    <property type="protein sequence ID" value="KAK0474209.1"/>
    <property type="molecule type" value="Genomic_DNA"/>
</dbReference>
<evidence type="ECO:0000256" key="3">
    <source>
        <dbReference type="ARBA" id="ARBA00022723"/>
    </source>
</evidence>
<reference evidence="6" key="1">
    <citation type="submission" date="2023-06" db="EMBL/GenBank/DDBJ databases">
        <authorList>
            <consortium name="Lawrence Berkeley National Laboratory"/>
            <person name="Ahrendt S."/>
            <person name="Sahu N."/>
            <person name="Indic B."/>
            <person name="Wong-Bajracharya J."/>
            <person name="Merenyi Z."/>
            <person name="Ke H.-M."/>
            <person name="Monk M."/>
            <person name="Kocsube S."/>
            <person name="Drula E."/>
            <person name="Lipzen A."/>
            <person name="Balint B."/>
            <person name="Henrissat B."/>
            <person name="Andreopoulos B."/>
            <person name="Martin F.M."/>
            <person name="Harder C.B."/>
            <person name="Rigling D."/>
            <person name="Ford K.L."/>
            <person name="Foster G.D."/>
            <person name="Pangilinan J."/>
            <person name="Papanicolaou A."/>
            <person name="Barry K."/>
            <person name="LaButti K."/>
            <person name="Viragh M."/>
            <person name="Koriabine M."/>
            <person name="Yan M."/>
            <person name="Riley R."/>
            <person name="Champramary S."/>
            <person name="Plett K.L."/>
            <person name="Tsai I.J."/>
            <person name="Slot J."/>
            <person name="Sipos G."/>
            <person name="Plett J."/>
            <person name="Nagy L.G."/>
            <person name="Grigoriev I.V."/>
        </authorList>
    </citation>
    <scope>NUCLEOTIDE SEQUENCE</scope>
    <source>
        <strain evidence="6">ICMP 16352</strain>
    </source>
</reference>
<gene>
    <name evidence="6" type="ORF">IW261DRAFT_1423082</name>
</gene>
<organism evidence="6 7">
    <name type="scientific">Armillaria novae-zelandiae</name>
    <dbReference type="NCBI Taxonomy" id="153914"/>
    <lineage>
        <taxon>Eukaryota</taxon>
        <taxon>Fungi</taxon>
        <taxon>Dikarya</taxon>
        <taxon>Basidiomycota</taxon>
        <taxon>Agaricomycotina</taxon>
        <taxon>Agaricomycetes</taxon>
        <taxon>Agaricomycetidae</taxon>
        <taxon>Agaricales</taxon>
        <taxon>Marasmiineae</taxon>
        <taxon>Physalacriaceae</taxon>
        <taxon>Armillaria</taxon>
    </lineage>
</organism>
<evidence type="ECO:0000256" key="4">
    <source>
        <dbReference type="ARBA" id="ARBA00023002"/>
    </source>
</evidence>